<organism evidence="1 2">
    <name type="scientific">Phascolomyces articulosus</name>
    <dbReference type="NCBI Taxonomy" id="60185"/>
    <lineage>
        <taxon>Eukaryota</taxon>
        <taxon>Fungi</taxon>
        <taxon>Fungi incertae sedis</taxon>
        <taxon>Mucoromycota</taxon>
        <taxon>Mucoromycotina</taxon>
        <taxon>Mucoromycetes</taxon>
        <taxon>Mucorales</taxon>
        <taxon>Lichtheimiaceae</taxon>
        <taxon>Phascolomyces</taxon>
    </lineage>
</organism>
<evidence type="ECO:0000313" key="1">
    <source>
        <dbReference type="EMBL" id="KAI9268837.1"/>
    </source>
</evidence>
<reference evidence="1" key="2">
    <citation type="submission" date="2023-02" db="EMBL/GenBank/DDBJ databases">
        <authorList>
            <consortium name="DOE Joint Genome Institute"/>
            <person name="Mondo S.J."/>
            <person name="Chang Y."/>
            <person name="Wang Y."/>
            <person name="Ahrendt S."/>
            <person name="Andreopoulos W."/>
            <person name="Barry K."/>
            <person name="Beard J."/>
            <person name="Benny G.L."/>
            <person name="Blankenship S."/>
            <person name="Bonito G."/>
            <person name="Cuomo C."/>
            <person name="Desiro A."/>
            <person name="Gervers K.A."/>
            <person name="Hundley H."/>
            <person name="Kuo A."/>
            <person name="LaButti K."/>
            <person name="Lang B.F."/>
            <person name="Lipzen A."/>
            <person name="O'Donnell K."/>
            <person name="Pangilinan J."/>
            <person name="Reynolds N."/>
            <person name="Sandor L."/>
            <person name="Smith M.W."/>
            <person name="Tsang A."/>
            <person name="Grigoriev I.V."/>
            <person name="Stajich J.E."/>
            <person name="Spatafora J.W."/>
        </authorList>
    </citation>
    <scope>NUCLEOTIDE SEQUENCE</scope>
    <source>
        <strain evidence="1">RSA 2281</strain>
    </source>
</reference>
<proteinExistence type="predicted"/>
<keyword evidence="2" id="KW-1185">Reference proteome</keyword>
<sequence>MTMSQYQIICHSWPNQTKEPLVNHLDIDFYSLNILSGIVETPTIPYIPVFPVPRLCL</sequence>
<evidence type="ECO:0000313" key="2">
    <source>
        <dbReference type="Proteomes" id="UP001209540"/>
    </source>
</evidence>
<gene>
    <name evidence="1" type="ORF">BDA99DRAFT_603056</name>
</gene>
<comment type="caution">
    <text evidence="1">The sequence shown here is derived from an EMBL/GenBank/DDBJ whole genome shotgun (WGS) entry which is preliminary data.</text>
</comment>
<accession>A0AAD5KJD4</accession>
<dbReference type="AlphaFoldDB" id="A0AAD5KJD4"/>
<dbReference type="Proteomes" id="UP001209540">
    <property type="component" value="Unassembled WGS sequence"/>
</dbReference>
<dbReference type="EMBL" id="JAIXMP010000008">
    <property type="protein sequence ID" value="KAI9268837.1"/>
    <property type="molecule type" value="Genomic_DNA"/>
</dbReference>
<name>A0AAD5KJD4_9FUNG</name>
<protein>
    <submittedName>
        <fullName evidence="1">Uncharacterized protein</fullName>
    </submittedName>
</protein>
<reference evidence="1" key="1">
    <citation type="journal article" date="2022" name="IScience">
        <title>Evolution of zygomycete secretomes and the origins of terrestrial fungal ecologies.</title>
        <authorList>
            <person name="Chang Y."/>
            <person name="Wang Y."/>
            <person name="Mondo S."/>
            <person name="Ahrendt S."/>
            <person name="Andreopoulos W."/>
            <person name="Barry K."/>
            <person name="Beard J."/>
            <person name="Benny G.L."/>
            <person name="Blankenship S."/>
            <person name="Bonito G."/>
            <person name="Cuomo C."/>
            <person name="Desiro A."/>
            <person name="Gervers K.A."/>
            <person name="Hundley H."/>
            <person name="Kuo A."/>
            <person name="LaButti K."/>
            <person name="Lang B.F."/>
            <person name="Lipzen A."/>
            <person name="O'Donnell K."/>
            <person name="Pangilinan J."/>
            <person name="Reynolds N."/>
            <person name="Sandor L."/>
            <person name="Smith M.E."/>
            <person name="Tsang A."/>
            <person name="Grigoriev I.V."/>
            <person name="Stajich J.E."/>
            <person name="Spatafora J.W."/>
        </authorList>
    </citation>
    <scope>NUCLEOTIDE SEQUENCE</scope>
    <source>
        <strain evidence="1">RSA 2281</strain>
    </source>
</reference>